<proteinExistence type="predicted"/>
<organism evidence="1">
    <name type="scientific">candidate division WOR-3 bacterium</name>
    <dbReference type="NCBI Taxonomy" id="2052148"/>
    <lineage>
        <taxon>Bacteria</taxon>
        <taxon>Bacteria division WOR-3</taxon>
    </lineage>
</organism>
<sequence length="154" mass="17527">MIIVFLISIHFGLEGGVNKPIIGFDYTLNSGTIIKAYIGKQDFNHNVHLNFALSGSYYRGKNSGYSFSKYGLGLMIQKIPWRIAPYGELGLDYITRELNKNKEWGIGFSYTLGLLLNFYYENINIYPGLYYDGITDFKDYAGSLGIKLGIRYEL</sequence>
<name>A0A7C6AH07_UNCW3</name>
<comment type="caution">
    <text evidence="1">The sequence shown here is derived from an EMBL/GenBank/DDBJ whole genome shotgun (WGS) entry which is preliminary data.</text>
</comment>
<evidence type="ECO:0000313" key="1">
    <source>
        <dbReference type="EMBL" id="HHS63432.1"/>
    </source>
</evidence>
<reference evidence="1" key="1">
    <citation type="journal article" date="2020" name="mSystems">
        <title>Genome- and Community-Level Interaction Insights into Carbon Utilization and Element Cycling Functions of Hydrothermarchaeota in Hydrothermal Sediment.</title>
        <authorList>
            <person name="Zhou Z."/>
            <person name="Liu Y."/>
            <person name="Xu W."/>
            <person name="Pan J."/>
            <person name="Luo Z.H."/>
            <person name="Li M."/>
        </authorList>
    </citation>
    <scope>NUCLEOTIDE SEQUENCE [LARGE SCALE GENOMIC DNA]</scope>
    <source>
        <strain evidence="1">SpSt-783</strain>
    </source>
</reference>
<evidence type="ECO:0008006" key="2">
    <source>
        <dbReference type="Google" id="ProtNLM"/>
    </source>
</evidence>
<gene>
    <name evidence="1" type="ORF">ENV70_07490</name>
</gene>
<dbReference type="AlphaFoldDB" id="A0A7C6AH07"/>
<protein>
    <recommendedName>
        <fullName evidence="2">Outer membrane protein beta-barrel domain-containing protein</fullName>
    </recommendedName>
</protein>
<dbReference type="EMBL" id="DTHJ01000152">
    <property type="protein sequence ID" value="HHS63432.1"/>
    <property type="molecule type" value="Genomic_DNA"/>
</dbReference>
<accession>A0A7C6AH07</accession>